<dbReference type="SMART" id="SM01048">
    <property type="entry name" value="C6"/>
    <property type="match status" value="10"/>
</dbReference>
<reference evidence="1" key="2">
    <citation type="submission" date="2022-06" db="UniProtKB">
        <authorList>
            <consortium name="EnsemblMetazoa"/>
        </authorList>
    </citation>
    <scope>IDENTIFICATION</scope>
    <source>
        <strain evidence="1">PS312</strain>
    </source>
</reference>
<dbReference type="EnsemblMetazoa" id="PPA10816.1">
    <property type="protein sequence ID" value="PPA10816.1"/>
    <property type="gene ID" value="WBGene00100370"/>
</dbReference>
<dbReference type="InterPro" id="IPR002601">
    <property type="entry name" value="C6_domain"/>
</dbReference>
<reference evidence="2" key="1">
    <citation type="journal article" date="2008" name="Nat. Genet.">
        <title>The Pristionchus pacificus genome provides a unique perspective on nematode lifestyle and parasitism.</title>
        <authorList>
            <person name="Dieterich C."/>
            <person name="Clifton S.W."/>
            <person name="Schuster L.N."/>
            <person name="Chinwalla A."/>
            <person name="Delehaunty K."/>
            <person name="Dinkelacker I."/>
            <person name="Fulton L."/>
            <person name="Fulton R."/>
            <person name="Godfrey J."/>
            <person name="Minx P."/>
            <person name="Mitreva M."/>
            <person name="Roeseler W."/>
            <person name="Tian H."/>
            <person name="Witte H."/>
            <person name="Yang S.P."/>
            <person name="Wilson R.K."/>
            <person name="Sommer R.J."/>
        </authorList>
    </citation>
    <scope>NUCLEOTIDE SEQUENCE [LARGE SCALE GENOMIC DNA]</scope>
    <source>
        <strain evidence="2">PS312</strain>
    </source>
</reference>
<dbReference type="PANTHER" id="PTHR21629">
    <property type="entry name" value="C6 DOMAIN-CONTAINING PROTEIN"/>
    <property type="match status" value="1"/>
</dbReference>
<keyword evidence="2" id="KW-1185">Reference proteome</keyword>
<organism evidence="1 2">
    <name type="scientific">Pristionchus pacificus</name>
    <name type="common">Parasitic nematode worm</name>
    <dbReference type="NCBI Taxonomy" id="54126"/>
    <lineage>
        <taxon>Eukaryota</taxon>
        <taxon>Metazoa</taxon>
        <taxon>Ecdysozoa</taxon>
        <taxon>Nematoda</taxon>
        <taxon>Chromadorea</taxon>
        <taxon>Rhabditida</taxon>
        <taxon>Rhabditina</taxon>
        <taxon>Diplogasteromorpha</taxon>
        <taxon>Diplogasteroidea</taxon>
        <taxon>Neodiplogasteridae</taxon>
        <taxon>Pristionchus</taxon>
    </lineage>
</organism>
<dbReference type="PANTHER" id="PTHR21629:SF5">
    <property type="entry name" value="C6 DOMAIN-CONTAINING PROTEIN"/>
    <property type="match status" value="1"/>
</dbReference>
<evidence type="ECO:0000313" key="1">
    <source>
        <dbReference type="EnsemblMetazoa" id="PPA10816.1"/>
    </source>
</evidence>
<accession>A0A2A6CK03</accession>
<proteinExistence type="predicted"/>
<sequence>MTPFAISALFVALIDRSDSCIATTPVTTPAVAACIGCAANLITITTNANGAKAMDGDVTDTTGTCAMRTFTCLGANNPNIDINNGMTIINDADDGSADGSTMLALTCNSDGSAWENNGAAVTQVECAVEIRTSRPAFTFFLWLAIMSTRIASACLMCAANLITITTAGNGAKAMDGDVTDATGACAVRTFTCLGTVANMPNIELNNGQGVITDGSDGTVDGSIMLVLTCNAAGTAWESNGVAITQVECAVTPQCLMCAGNLIMVTTAGAGSKAMDGDVTDTTGVCAVRTFTCLGTSPNIENNNGVIKDGDDGMVDGMTTLVVTCNAAGTAWESNGVAITQVECTIPCKTCSANLITVTNALPGAKAMDGDVTVSTGACAVRTFTCLGTNPTIENNNGAIMDGDDGAVDGSTMLAVTCNAAGTAWESNGVPITNVECTIPCKTCAANLITVATAGNGAKPMDGDVTVTTGACAVRTFTCIGTSPTIVNNNGVITDVDNDGTTTLAITCNAAGTAWESNGVPITQVQCTIPCKTCAANLITVVTTGNGVKPMDGDVTVSTGACAVRTFTCMGSNPTIENNNGVITDVDNDGTTTLAVTCNAAGTAWESNGVPITQVQCTIPCKTCAANLIAVTTALPGAKAMDGDVTVSTGACAVRTFTCLGTNPTIANNNVAVMDGDDGAVDGMTTLAVTCNTAGTAWESNGVPITSVECVLPCKTCAANLITITMAGFGAKPFDGDITVTTGACAVRTFTCMGANMPNIEINNGFGVIEDQDDGVIDGVATFSVTCNAAGTGWESNGVTVTQLECSSIPPCQLCAANLITVTATLPGSKAMNGDVTVNTGACAVRTFTCAGAIGATIEMNGGATQRADGDDGTADGTATLVVTCNTAVTAWEVNGVAVTNVECTIPCLNCAPGLITLSTNGAGSKPFAGDTTSTASGCAVRTFTCQGTAASIEIDGGVGVIDDGNDGMIDGTATMAVTCSPDGTAWQYFGFPVTQLECSALPGG</sequence>
<name>A0A2A6CK03_PRIPA</name>
<dbReference type="AlphaFoldDB" id="A0A2A6CK03"/>
<dbReference type="Pfam" id="PF01681">
    <property type="entry name" value="C6"/>
    <property type="match status" value="9"/>
</dbReference>
<gene>
    <name evidence="1" type="primary">WBGene00100370</name>
</gene>
<evidence type="ECO:0000313" key="2">
    <source>
        <dbReference type="Proteomes" id="UP000005239"/>
    </source>
</evidence>
<protein>
    <submittedName>
        <fullName evidence="1">Uncharacterized protein</fullName>
    </submittedName>
</protein>
<dbReference type="Proteomes" id="UP000005239">
    <property type="component" value="Unassembled WGS sequence"/>
</dbReference>
<accession>A0A8R1YDF6</accession>